<dbReference type="PANTHER" id="PTHR36456">
    <property type="entry name" value="UPF0232 PROTEIN SCO3875"/>
    <property type="match status" value="1"/>
</dbReference>
<feature type="compositionally biased region" description="Low complexity" evidence="1">
    <location>
        <begin position="49"/>
        <end position="58"/>
    </location>
</feature>
<dbReference type="EMBL" id="CP059404">
    <property type="protein sequence ID" value="QNE90538.1"/>
    <property type="molecule type" value="Genomic_DNA"/>
</dbReference>
<protein>
    <submittedName>
        <fullName evidence="2">DUF721 domain-containing protein</fullName>
    </submittedName>
</protein>
<keyword evidence="3" id="KW-1185">Reference proteome</keyword>
<proteinExistence type="predicted"/>
<reference evidence="2 3" key="1">
    <citation type="submission" date="2020-07" db="EMBL/GenBank/DDBJ databases">
        <title>Complete genome and description of Corynebacterium incognita strain Marseille-Q3630 sp. nov.</title>
        <authorList>
            <person name="Boxberger M."/>
        </authorList>
    </citation>
    <scope>NUCLEOTIDE SEQUENCE [LARGE SCALE GENOMIC DNA]</scope>
    <source>
        <strain evidence="2 3">Marseille-Q3630</strain>
    </source>
</reference>
<sequence length="182" mass="20825">MEDLITAAFETVRKRIPNPPHLNRPSRKQLQLTRARVIIPGLEEPMPLRTRGIPTGPDGRPRRRPHTVPSLGSALKKTIRTEHWEEGLAQGIILEQWPDIVGEKIAQHTRVDRIDNTVIYIECDSTAWKTNLGYMQRQILHKIADKVGPDNFTQLKLFVPNIPSWRKGKLHVKGRGPRDTYG</sequence>
<dbReference type="PANTHER" id="PTHR36456:SF1">
    <property type="entry name" value="UPF0232 PROTEIN SCO3875"/>
    <property type="match status" value="1"/>
</dbReference>
<dbReference type="InterPro" id="IPR007922">
    <property type="entry name" value="DciA-like"/>
</dbReference>
<dbReference type="Proteomes" id="UP000515743">
    <property type="component" value="Chromosome"/>
</dbReference>
<dbReference type="KEGG" id="cik:H0194_05745"/>
<accession>A0A7G7CSH2</accession>
<name>A0A7G7CSH2_9CORY</name>
<evidence type="ECO:0000313" key="2">
    <source>
        <dbReference type="EMBL" id="QNE90538.1"/>
    </source>
</evidence>
<dbReference type="RefSeq" id="WP_185176911.1">
    <property type="nucleotide sequence ID" value="NZ_CP059404.1"/>
</dbReference>
<gene>
    <name evidence="2" type="ORF">H0194_05745</name>
</gene>
<dbReference type="Pfam" id="PF05258">
    <property type="entry name" value="DciA"/>
    <property type="match status" value="1"/>
</dbReference>
<evidence type="ECO:0000313" key="3">
    <source>
        <dbReference type="Proteomes" id="UP000515743"/>
    </source>
</evidence>
<evidence type="ECO:0000256" key="1">
    <source>
        <dbReference type="SAM" id="MobiDB-lite"/>
    </source>
</evidence>
<dbReference type="AlphaFoldDB" id="A0A7G7CSH2"/>
<organism evidence="2 3">
    <name type="scientific">Corynebacterium incognita</name>
    <dbReference type="NCBI Taxonomy" id="2754725"/>
    <lineage>
        <taxon>Bacteria</taxon>
        <taxon>Bacillati</taxon>
        <taxon>Actinomycetota</taxon>
        <taxon>Actinomycetes</taxon>
        <taxon>Mycobacteriales</taxon>
        <taxon>Corynebacteriaceae</taxon>
        <taxon>Corynebacterium</taxon>
    </lineage>
</organism>
<feature type="region of interest" description="Disordered" evidence="1">
    <location>
        <begin position="46"/>
        <end position="73"/>
    </location>
</feature>